<evidence type="ECO:0000313" key="1">
    <source>
        <dbReference type="EMBL" id="GAK47718.1"/>
    </source>
</evidence>
<protein>
    <submittedName>
        <fullName evidence="1">Phage Mu protein F like protein</fullName>
    </submittedName>
</protein>
<comment type="caution">
    <text evidence="1">The sequence shown here is derived from an EMBL/GenBank/DDBJ whole genome shotgun (WGS) entry which is preliminary data.</text>
</comment>
<name>A0A081BI50_9LACO</name>
<dbReference type="STRING" id="1291743.LOSG293_110340"/>
<proteinExistence type="predicted"/>
<dbReference type="EMBL" id="BBJM01000011">
    <property type="protein sequence ID" value="GAK47718.1"/>
    <property type="molecule type" value="Genomic_DNA"/>
</dbReference>
<dbReference type="eggNOG" id="COG2369">
    <property type="taxonomic scope" value="Bacteria"/>
</dbReference>
<dbReference type="RefSeq" id="WP_034527335.1">
    <property type="nucleotide sequence ID" value="NZ_BBJM01000011.1"/>
</dbReference>
<reference evidence="1" key="1">
    <citation type="journal article" date="2014" name="Genome Announc.">
        <title>Draft Genome Sequence of Lactobacillus oryzae Strain SG293T.</title>
        <authorList>
            <person name="Tanizawa Y."/>
            <person name="Fujisawa T."/>
            <person name="Mochizuki T."/>
            <person name="Kaminuma E."/>
            <person name="Nakamura Y."/>
            <person name="Tohno M."/>
        </authorList>
    </citation>
    <scope>NUCLEOTIDE SEQUENCE [LARGE SCALE GENOMIC DNA]</scope>
    <source>
        <strain evidence="1">SG293</strain>
    </source>
</reference>
<keyword evidence="2" id="KW-1185">Reference proteome</keyword>
<dbReference type="Proteomes" id="UP000028700">
    <property type="component" value="Unassembled WGS sequence"/>
</dbReference>
<dbReference type="AlphaFoldDB" id="A0A081BI50"/>
<organism evidence="1 2">
    <name type="scientific">Secundilactobacillus oryzae JCM 18671</name>
    <dbReference type="NCBI Taxonomy" id="1291743"/>
    <lineage>
        <taxon>Bacteria</taxon>
        <taxon>Bacillati</taxon>
        <taxon>Bacillota</taxon>
        <taxon>Bacilli</taxon>
        <taxon>Lactobacillales</taxon>
        <taxon>Lactobacillaceae</taxon>
        <taxon>Secundilactobacillus</taxon>
    </lineage>
</organism>
<dbReference type="OrthoDB" id="9765386at2"/>
<accession>A0A081BI50</accession>
<gene>
    <name evidence="1" type="ORF">LOSG293_110340</name>
</gene>
<evidence type="ECO:0000313" key="2">
    <source>
        <dbReference type="Proteomes" id="UP000028700"/>
    </source>
</evidence>
<sequence>MTPTLERAKHRIQTLLNQDNQSDKRNDEYFEEYLTYIKSHLVDFITKYADENGLSVSQASKSVTTWDREQFASALDGMDTSDWPEEATDRLGFYISRYKDIDKRHMLLAILGIGAIRWAVKAQKQIDITAQADGQEQIEHQKKLFKLTAKPKQQRKKFPAKKTYSFITDPQNTASWSSRLWVDSDSMANDVENLVNKNIKHGLGPDDLTELMKKHIKKSQFKPTASIADRAKQMDYIVKRLVRSESAKMIDRVNDATYRQMGIEKVDWVTEPSACDICVGLAGGGPYTLDKAPKVVEDSHPSCRCIKIPHEEIEEVE</sequence>